<dbReference type="InterPro" id="IPR036116">
    <property type="entry name" value="FN3_sf"/>
</dbReference>
<dbReference type="PROSITE" id="PS50853">
    <property type="entry name" value="FN3"/>
    <property type="match status" value="1"/>
</dbReference>
<feature type="domain" description="Fibronectin type-III" evidence="2">
    <location>
        <begin position="652"/>
        <end position="749"/>
    </location>
</feature>
<dbReference type="InterPro" id="IPR008979">
    <property type="entry name" value="Galactose-bd-like_sf"/>
</dbReference>
<dbReference type="CDD" id="cd00063">
    <property type="entry name" value="FN3"/>
    <property type="match status" value="1"/>
</dbReference>
<proteinExistence type="predicted"/>
<dbReference type="Gene3D" id="2.60.120.260">
    <property type="entry name" value="Galactose-binding domain-like"/>
    <property type="match status" value="1"/>
</dbReference>
<protein>
    <submittedName>
        <fullName evidence="3">Neogenin</fullName>
    </submittedName>
</protein>
<reference evidence="4" key="1">
    <citation type="journal article" date="2017" name="bioRxiv">
        <title>Comparative analysis of the genomes of Stylophora pistillata and Acropora digitifera provides evidence for extensive differences between species of corals.</title>
        <authorList>
            <person name="Voolstra C.R."/>
            <person name="Li Y."/>
            <person name="Liew Y.J."/>
            <person name="Baumgarten S."/>
            <person name="Zoccola D."/>
            <person name="Flot J.-F."/>
            <person name="Tambutte S."/>
            <person name="Allemand D."/>
            <person name="Aranda M."/>
        </authorList>
    </citation>
    <scope>NUCLEOTIDE SEQUENCE [LARGE SCALE GENOMIC DNA]</scope>
</reference>
<dbReference type="FunFam" id="2.60.40.10:FF:000028">
    <property type="entry name" value="Neuronal cell adhesion molecule"/>
    <property type="match status" value="1"/>
</dbReference>
<dbReference type="PANTHER" id="PTHR47331:SF1">
    <property type="entry name" value="GAG-LIKE PROTEIN"/>
    <property type="match status" value="1"/>
</dbReference>
<dbReference type="Pfam" id="PF03564">
    <property type="entry name" value="DUF1759"/>
    <property type="match status" value="1"/>
</dbReference>
<dbReference type="AlphaFoldDB" id="A0A2B4R508"/>
<dbReference type="InterPro" id="IPR036397">
    <property type="entry name" value="RNaseH_sf"/>
</dbReference>
<dbReference type="STRING" id="50429.A0A2B4R508"/>
<keyword evidence="4" id="KW-1185">Reference proteome</keyword>
<dbReference type="SUPFAM" id="SSF49785">
    <property type="entry name" value="Galactose-binding domain-like"/>
    <property type="match status" value="1"/>
</dbReference>
<dbReference type="EMBL" id="LSMT01002204">
    <property type="protein sequence ID" value="PFX11580.1"/>
    <property type="molecule type" value="Genomic_DNA"/>
</dbReference>
<dbReference type="Proteomes" id="UP000225706">
    <property type="component" value="Unassembled WGS sequence"/>
</dbReference>
<dbReference type="SUPFAM" id="SSF49265">
    <property type="entry name" value="Fibronectin type III"/>
    <property type="match status" value="1"/>
</dbReference>
<name>A0A2B4R508_STYPI</name>
<dbReference type="SMART" id="SM00060">
    <property type="entry name" value="FN3"/>
    <property type="match status" value="1"/>
</dbReference>
<evidence type="ECO:0000313" key="3">
    <source>
        <dbReference type="EMBL" id="PFX11580.1"/>
    </source>
</evidence>
<organism evidence="3 4">
    <name type="scientific">Stylophora pistillata</name>
    <name type="common">Smooth cauliflower coral</name>
    <dbReference type="NCBI Taxonomy" id="50429"/>
    <lineage>
        <taxon>Eukaryota</taxon>
        <taxon>Metazoa</taxon>
        <taxon>Cnidaria</taxon>
        <taxon>Anthozoa</taxon>
        <taxon>Hexacorallia</taxon>
        <taxon>Scleractinia</taxon>
        <taxon>Astrocoeniina</taxon>
        <taxon>Pocilloporidae</taxon>
        <taxon>Stylophora</taxon>
    </lineage>
</organism>
<dbReference type="Gene3D" id="2.60.40.10">
    <property type="entry name" value="Immunoglobulins"/>
    <property type="match status" value="1"/>
</dbReference>
<dbReference type="PANTHER" id="PTHR47331">
    <property type="entry name" value="PHD-TYPE DOMAIN-CONTAINING PROTEIN"/>
    <property type="match status" value="1"/>
</dbReference>
<keyword evidence="1" id="KW-0677">Repeat</keyword>
<gene>
    <name evidence="3" type="primary">Neo1</name>
    <name evidence="3" type="ORF">AWC38_SpisGene24633</name>
</gene>
<sequence>MNWPLSENTADRYEQSAREDKLNECHGSHNVWNRCLKPLTVSTFNGDKRKFEDFWALFTLLVDESTEPVHLKMARLRQCLIGNALEAISGLGITAPEYEETKEILKTKYGGTRRLLRAYLDQLEQASLIRSNDMNALEKFADLVRITVVELQAEVRDEVKFCRKLDRRHRCLMLKMRDAQMSHGREGALAVTLTSYNEGRPTKSYSLRTVPVWMKANGRKVKINAILDDASNETFLNEEVAGVLGLQEPFEKVQVHVLNDTVKTFQSMPLKLEIETVDGRLSKEIGVKTCPQKVTGSYRAVNWNKHQDKWPHLTQCIFPKPTNDGLVDLLIGIDNAELHYSHVDLLGKYGGPVARLGPLGWSCIDAPDESETARTRSHVIRSLFTREPIWSERKESCCDVDNSLKRFWEIEKSGTDRDDRLVLTEEERLALSKMKDSLSTKMEDLFKVLVRFPRNPVGITCDSKEMYLQIETEEQERSHFRLLWRDLYPNREPDVFEFNRVVFGKNSAPMESQFVAQENARRNQDRYPLGAETVLNSTYMDDSIDSAENDDEGVELYRQLKALWGVAGMQASKWISNSPKVIEAIPSEECAAEIMINAVFPGNSDDNGIIKNSLQEFSSAKFIRFQPMAYHRWKALRVEVYGIILAKVPSQPPTAIKLSASSSTSINASWQLPPIFARHGRNITGFKLFYKKKGSGGSATTWTISSGSTLSRLITGLDKYTKYGFQVLAFTSDGDGPKSPVEVKRTLEDDVTSDRGTNFVGAEGELKKLVRQLDQKHLQNKTVELGVTWRFNPPAAPHFGGAHEIMVKAAKKATYVIVGERDVNDEELITMFAGVESLLNSRPLTYQSSDPRDDIPLTPNHFLHGQMGGQFAPEAVETTTLYPRQRWRKVQDILSRVWRRWLKEVVPALNSLPKWT</sequence>
<dbReference type="GO" id="GO:0003676">
    <property type="term" value="F:nucleic acid binding"/>
    <property type="evidence" value="ECO:0007669"/>
    <property type="project" value="InterPro"/>
</dbReference>
<dbReference type="InterPro" id="IPR013783">
    <property type="entry name" value="Ig-like_fold"/>
</dbReference>
<dbReference type="Pfam" id="PF00041">
    <property type="entry name" value="fn3"/>
    <property type="match status" value="1"/>
</dbReference>
<evidence type="ECO:0000259" key="2">
    <source>
        <dbReference type="PROSITE" id="PS50853"/>
    </source>
</evidence>
<accession>A0A2B4R508</accession>
<evidence type="ECO:0000256" key="1">
    <source>
        <dbReference type="ARBA" id="ARBA00022737"/>
    </source>
</evidence>
<dbReference type="OrthoDB" id="5984815at2759"/>
<dbReference type="Gene3D" id="3.30.420.10">
    <property type="entry name" value="Ribonuclease H-like superfamily/Ribonuclease H"/>
    <property type="match status" value="1"/>
</dbReference>
<dbReference type="InterPro" id="IPR003961">
    <property type="entry name" value="FN3_dom"/>
</dbReference>
<evidence type="ECO:0000313" key="4">
    <source>
        <dbReference type="Proteomes" id="UP000225706"/>
    </source>
</evidence>
<dbReference type="InterPro" id="IPR005312">
    <property type="entry name" value="DUF1759"/>
</dbReference>
<comment type="caution">
    <text evidence="3">The sequence shown here is derived from an EMBL/GenBank/DDBJ whole genome shotgun (WGS) entry which is preliminary data.</text>
</comment>